<evidence type="ECO:0000313" key="3">
    <source>
        <dbReference type="Proteomes" id="UP000824265"/>
    </source>
</evidence>
<dbReference type="InterPro" id="IPR042047">
    <property type="entry name" value="SleB_dom1"/>
</dbReference>
<proteinExistence type="predicted"/>
<name>A0A9D1R758_9FIRM</name>
<reference evidence="2" key="2">
    <citation type="submission" date="2021-04" db="EMBL/GenBank/DDBJ databases">
        <authorList>
            <person name="Gilroy R."/>
        </authorList>
    </citation>
    <scope>NUCLEOTIDE SEQUENCE</scope>
    <source>
        <strain evidence="2">CHK195-6426</strain>
    </source>
</reference>
<protein>
    <submittedName>
        <fullName evidence="2">Cell wall hydrolase</fullName>
    </submittedName>
</protein>
<evidence type="ECO:0000313" key="2">
    <source>
        <dbReference type="EMBL" id="HIW82292.1"/>
    </source>
</evidence>
<sequence length="206" mass="22974">MYKKAVSALALLNLLFLFGFLCLRGVEENKLASRPAYELKADESILADSKSSSMGIVSAAASGQRVVDFDVLKKELAYDLEDQDLEILLRIVEAEAGGEDEEGKLLVANVVLNRVNSVKFPDTVSEVVFQRENGVTQFSPVANGKIWKVQISEETREAVGRALEGEDISQGALYFAARKYADSNKMKWFDENLTFLFQYGGHEFFR</sequence>
<dbReference type="Proteomes" id="UP000824265">
    <property type="component" value="Unassembled WGS sequence"/>
</dbReference>
<comment type="caution">
    <text evidence="2">The sequence shown here is derived from an EMBL/GenBank/DDBJ whole genome shotgun (WGS) entry which is preliminary data.</text>
</comment>
<gene>
    <name evidence="2" type="ORF">H9742_12380</name>
</gene>
<dbReference type="AlphaFoldDB" id="A0A9D1R758"/>
<dbReference type="GO" id="GO:0016787">
    <property type="term" value="F:hydrolase activity"/>
    <property type="evidence" value="ECO:0007669"/>
    <property type="project" value="UniProtKB-KW"/>
</dbReference>
<feature type="domain" description="Cell wall hydrolase SleB" evidence="1">
    <location>
        <begin position="98"/>
        <end position="205"/>
    </location>
</feature>
<dbReference type="EMBL" id="DXGH01000069">
    <property type="protein sequence ID" value="HIW82292.1"/>
    <property type="molecule type" value="Genomic_DNA"/>
</dbReference>
<dbReference type="Pfam" id="PF07486">
    <property type="entry name" value="Hydrolase_2"/>
    <property type="match status" value="1"/>
</dbReference>
<dbReference type="Gene3D" id="1.10.10.2520">
    <property type="entry name" value="Cell wall hydrolase SleB, domain 1"/>
    <property type="match status" value="1"/>
</dbReference>
<accession>A0A9D1R758</accession>
<organism evidence="2 3">
    <name type="scientific">Candidatus Acetatifactor stercoripullorum</name>
    <dbReference type="NCBI Taxonomy" id="2838414"/>
    <lineage>
        <taxon>Bacteria</taxon>
        <taxon>Bacillati</taxon>
        <taxon>Bacillota</taxon>
        <taxon>Clostridia</taxon>
        <taxon>Lachnospirales</taxon>
        <taxon>Lachnospiraceae</taxon>
        <taxon>Acetatifactor</taxon>
    </lineage>
</organism>
<evidence type="ECO:0000259" key="1">
    <source>
        <dbReference type="Pfam" id="PF07486"/>
    </source>
</evidence>
<keyword evidence="2" id="KW-0378">Hydrolase</keyword>
<reference evidence="2" key="1">
    <citation type="journal article" date="2021" name="PeerJ">
        <title>Extensive microbial diversity within the chicken gut microbiome revealed by metagenomics and culture.</title>
        <authorList>
            <person name="Gilroy R."/>
            <person name="Ravi A."/>
            <person name="Getino M."/>
            <person name="Pursley I."/>
            <person name="Horton D.L."/>
            <person name="Alikhan N.F."/>
            <person name="Baker D."/>
            <person name="Gharbi K."/>
            <person name="Hall N."/>
            <person name="Watson M."/>
            <person name="Adriaenssens E.M."/>
            <person name="Foster-Nyarko E."/>
            <person name="Jarju S."/>
            <person name="Secka A."/>
            <person name="Antonio M."/>
            <person name="Oren A."/>
            <person name="Chaudhuri R.R."/>
            <person name="La Ragione R."/>
            <person name="Hildebrand F."/>
            <person name="Pallen M.J."/>
        </authorList>
    </citation>
    <scope>NUCLEOTIDE SEQUENCE</scope>
    <source>
        <strain evidence="2">CHK195-6426</strain>
    </source>
</reference>
<dbReference type="InterPro" id="IPR011105">
    <property type="entry name" value="Cell_wall_hydrolase_SleB"/>
</dbReference>